<dbReference type="Proteomes" id="UP000473574">
    <property type="component" value="Unassembled WGS sequence"/>
</dbReference>
<dbReference type="EMBL" id="QZCE01000002">
    <property type="protein sequence ID" value="NEZ67576.1"/>
    <property type="molecule type" value="Genomic_DNA"/>
</dbReference>
<organism evidence="2 3">
    <name type="scientific">Adonisia turfae CCMR0082</name>
    <dbReference type="NCBI Taxonomy" id="2304604"/>
    <lineage>
        <taxon>Bacteria</taxon>
        <taxon>Bacillati</taxon>
        <taxon>Cyanobacteriota</taxon>
        <taxon>Adonisia</taxon>
        <taxon>Adonisia turfae</taxon>
    </lineage>
</organism>
<comment type="caution">
    <text evidence="2">The sequence shown here is derived from an EMBL/GenBank/DDBJ whole genome shotgun (WGS) entry which is preliminary data.</text>
</comment>
<dbReference type="AlphaFoldDB" id="A0A6M0SGZ3"/>
<proteinExistence type="predicted"/>
<evidence type="ECO:0000259" key="1">
    <source>
        <dbReference type="PROSITE" id="PS50164"/>
    </source>
</evidence>
<gene>
    <name evidence="2" type="ORF">D0962_33270</name>
</gene>
<sequence length="92" mass="10500">MLPITQLNLLPEVSGVYKVLSATGEVLYVGQAQNIHKRWNKGHHKLHEIIAECGVSGFIQWIELPCWLLNRAENLAIRFYQPKLNQKTPPVV</sequence>
<dbReference type="PROSITE" id="PS50164">
    <property type="entry name" value="GIY_YIG"/>
    <property type="match status" value="1"/>
</dbReference>
<dbReference type="Gene3D" id="3.40.1440.10">
    <property type="entry name" value="GIY-YIG endonuclease"/>
    <property type="match status" value="1"/>
</dbReference>
<dbReference type="SUPFAM" id="SSF82771">
    <property type="entry name" value="GIY-YIG endonuclease"/>
    <property type="match status" value="1"/>
</dbReference>
<dbReference type="InterPro" id="IPR000305">
    <property type="entry name" value="GIY-YIG_endonuc"/>
</dbReference>
<dbReference type="InterPro" id="IPR035901">
    <property type="entry name" value="GIY-YIG_endonuc_sf"/>
</dbReference>
<evidence type="ECO:0000313" key="3">
    <source>
        <dbReference type="Proteomes" id="UP000473574"/>
    </source>
</evidence>
<feature type="domain" description="GIY-YIG" evidence="1">
    <location>
        <begin position="12"/>
        <end position="86"/>
    </location>
</feature>
<dbReference type="SMART" id="SM00465">
    <property type="entry name" value="GIYc"/>
    <property type="match status" value="1"/>
</dbReference>
<dbReference type="Pfam" id="PF01541">
    <property type="entry name" value="GIY-YIG"/>
    <property type="match status" value="1"/>
</dbReference>
<dbReference type="RefSeq" id="WP_163670741.1">
    <property type="nucleotide sequence ID" value="NZ_QZCE01000002.1"/>
</dbReference>
<evidence type="ECO:0000313" key="2">
    <source>
        <dbReference type="EMBL" id="NEZ67576.1"/>
    </source>
</evidence>
<name>A0A6M0SGZ3_9CYAN</name>
<protein>
    <recommendedName>
        <fullName evidence="1">GIY-YIG domain-containing protein</fullName>
    </recommendedName>
</protein>
<accession>A0A6M0SGZ3</accession>
<reference evidence="2 3" key="1">
    <citation type="journal article" date="2020" name="Microb. Ecol.">
        <title>Ecogenomics of the Marine Benthic Filamentous Cyanobacterium Adonisia.</title>
        <authorList>
            <person name="Walter J.M."/>
            <person name="Coutinho F.H."/>
            <person name="Leomil L."/>
            <person name="Hargreaves P.I."/>
            <person name="Campeao M.E."/>
            <person name="Vieira V.V."/>
            <person name="Silva B.S."/>
            <person name="Fistarol G.O."/>
            <person name="Salomon P.S."/>
            <person name="Sawabe T."/>
            <person name="Mino S."/>
            <person name="Hosokawa M."/>
            <person name="Miyashita H."/>
            <person name="Maruyama F."/>
            <person name="van Verk M.C."/>
            <person name="Dutilh B.E."/>
            <person name="Thompson C.C."/>
            <person name="Thompson F.L."/>
        </authorList>
    </citation>
    <scope>NUCLEOTIDE SEQUENCE [LARGE SCALE GENOMIC DNA]</scope>
    <source>
        <strain evidence="2 3">CCMR0082</strain>
    </source>
</reference>